<reference evidence="8" key="2">
    <citation type="submission" date="2025-09" db="UniProtKB">
        <authorList>
            <consortium name="Ensembl"/>
        </authorList>
    </citation>
    <scope>IDENTIFICATION</scope>
</reference>
<evidence type="ECO:0000313" key="9">
    <source>
        <dbReference type="Proteomes" id="UP000233020"/>
    </source>
</evidence>
<sequence length="44" mass="5358">MSSYETLTIKRFLAKKQKQNRPIFQWIQIKTGNKIRYKRTTLSL</sequence>
<dbReference type="PANTHER" id="PTHR19970">
    <property type="entry name" value="RIBOSOMAL PROTEIN L39E"/>
    <property type="match status" value="1"/>
</dbReference>
<dbReference type="InterPro" id="IPR000077">
    <property type="entry name" value="Ribosomal_eL39"/>
</dbReference>
<dbReference type="Ensembl" id="ENSANAT00000049757.1">
    <property type="protein sequence ID" value="ENSANAP00000031712.1"/>
    <property type="gene ID" value="ENSANAG00000033598.1"/>
</dbReference>
<dbReference type="GO" id="GO:0006412">
    <property type="term" value="P:translation"/>
    <property type="evidence" value="ECO:0007669"/>
    <property type="project" value="InterPro"/>
</dbReference>
<name>A0A2K5EEP9_AOTNA</name>
<evidence type="ECO:0000256" key="2">
    <source>
        <dbReference type="ARBA" id="ARBA00022980"/>
    </source>
</evidence>
<reference evidence="8" key="1">
    <citation type="submission" date="2025-08" db="UniProtKB">
        <authorList>
            <consortium name="Ensembl"/>
        </authorList>
    </citation>
    <scope>IDENTIFICATION</scope>
</reference>
<comment type="similarity">
    <text evidence="1">Belongs to the eukaryotic ribosomal protein eL39 family.</text>
</comment>
<accession>A0A2K5EEP9</accession>
<dbReference type="SUPFAM" id="SSF48662">
    <property type="entry name" value="Ribosomal protein L39e"/>
    <property type="match status" value="1"/>
</dbReference>
<dbReference type="PANTHER" id="PTHR19970:SF0">
    <property type="entry name" value="LARGE RIBOSOMAL SUBUNIT PROTEIN EL39"/>
    <property type="match status" value="1"/>
</dbReference>
<dbReference type="GO" id="GO:0022625">
    <property type="term" value="C:cytosolic large ribosomal subunit"/>
    <property type="evidence" value="ECO:0007669"/>
    <property type="project" value="TreeGrafter"/>
</dbReference>
<dbReference type="STRING" id="37293.ENSANAP00000031712"/>
<dbReference type="GeneTree" id="ENSGT00940000166307"/>
<comment type="subunit">
    <text evidence="7">Component of the large ribosomal subunit. Interacts with IMPACT.</text>
</comment>
<keyword evidence="3" id="KW-0687">Ribonucleoprotein</keyword>
<evidence type="ECO:0000256" key="3">
    <source>
        <dbReference type="ARBA" id="ARBA00023274"/>
    </source>
</evidence>
<dbReference type="Proteomes" id="UP000233020">
    <property type="component" value="Unplaced"/>
</dbReference>
<evidence type="ECO:0000313" key="8">
    <source>
        <dbReference type="Ensembl" id="ENSANAP00000031712.1"/>
    </source>
</evidence>
<dbReference type="AlphaFoldDB" id="A0A2K5EEP9"/>
<comment type="function">
    <text evidence="6">RNA-binding component of the large ribosomal subunit. The ribosome is a large ribonucleoprotein complex responsible for the synthesis of proteins in the cell.</text>
</comment>
<evidence type="ECO:0000256" key="7">
    <source>
        <dbReference type="ARBA" id="ARBA00046440"/>
    </source>
</evidence>
<dbReference type="FunFam" id="1.10.1620.10:FF:000001">
    <property type="entry name" value="60S ribosomal protein-like L39"/>
    <property type="match status" value="1"/>
</dbReference>
<dbReference type="GO" id="GO:0003735">
    <property type="term" value="F:structural constituent of ribosome"/>
    <property type="evidence" value="ECO:0007669"/>
    <property type="project" value="InterPro"/>
</dbReference>
<dbReference type="Gene3D" id="1.10.1620.10">
    <property type="entry name" value="Ribosomal protein L39e"/>
    <property type="match status" value="1"/>
</dbReference>
<evidence type="ECO:0000256" key="4">
    <source>
        <dbReference type="ARBA" id="ARBA00035234"/>
    </source>
</evidence>
<keyword evidence="9" id="KW-1185">Reference proteome</keyword>
<proteinExistence type="inferred from homology"/>
<evidence type="ECO:0000256" key="5">
    <source>
        <dbReference type="ARBA" id="ARBA00035339"/>
    </source>
</evidence>
<evidence type="ECO:0000256" key="6">
    <source>
        <dbReference type="ARBA" id="ARBA00046244"/>
    </source>
</evidence>
<protein>
    <recommendedName>
        <fullName evidence="4">Large ribosomal subunit protein eL39</fullName>
    </recommendedName>
    <alternativeName>
        <fullName evidence="5">60S ribosomal protein L39</fullName>
    </alternativeName>
</protein>
<dbReference type="Pfam" id="PF00832">
    <property type="entry name" value="Ribosomal_L39"/>
    <property type="match status" value="1"/>
</dbReference>
<keyword evidence="2" id="KW-0689">Ribosomal protein</keyword>
<dbReference type="InterPro" id="IPR023626">
    <property type="entry name" value="Ribosomal_eL39_dom_sf"/>
</dbReference>
<organism evidence="8 9">
    <name type="scientific">Aotus nancymaae</name>
    <name type="common">Ma's night monkey</name>
    <dbReference type="NCBI Taxonomy" id="37293"/>
    <lineage>
        <taxon>Eukaryota</taxon>
        <taxon>Metazoa</taxon>
        <taxon>Chordata</taxon>
        <taxon>Craniata</taxon>
        <taxon>Vertebrata</taxon>
        <taxon>Euteleostomi</taxon>
        <taxon>Mammalia</taxon>
        <taxon>Eutheria</taxon>
        <taxon>Euarchontoglires</taxon>
        <taxon>Primates</taxon>
        <taxon>Haplorrhini</taxon>
        <taxon>Platyrrhini</taxon>
        <taxon>Aotidae</taxon>
        <taxon>Aotus</taxon>
    </lineage>
</organism>
<evidence type="ECO:0000256" key="1">
    <source>
        <dbReference type="ARBA" id="ARBA00009339"/>
    </source>
</evidence>